<accession>A0A263BWX9</accession>
<dbReference type="AlphaFoldDB" id="A0A263BWX9"/>
<reference evidence="4" key="1">
    <citation type="submission" date="2017-08" db="EMBL/GenBank/DDBJ databases">
        <authorList>
            <person name="Huang Z."/>
        </authorList>
    </citation>
    <scope>NUCLEOTIDE SEQUENCE [LARGE SCALE GENOMIC DNA]</scope>
    <source>
        <strain evidence="4">SA5d-4</strain>
    </source>
</reference>
<name>A0A263BWX9_9BACI</name>
<dbReference type="GO" id="GO:0052689">
    <property type="term" value="F:carboxylic ester hydrolase activity"/>
    <property type="evidence" value="ECO:0007669"/>
    <property type="project" value="UniProtKB-ARBA"/>
</dbReference>
<dbReference type="InterPro" id="IPR029058">
    <property type="entry name" value="AB_hydrolase_fold"/>
</dbReference>
<dbReference type="Pfam" id="PF00326">
    <property type="entry name" value="Peptidase_S9"/>
    <property type="match status" value="1"/>
</dbReference>
<reference evidence="3 4" key="2">
    <citation type="submission" date="2017-09" db="EMBL/GenBank/DDBJ databases">
        <title>Bacillus patelloidae sp. nov., isolated from the intestinal tract of a marine limpet.</title>
        <authorList>
            <person name="Liu R."/>
            <person name="Dong C."/>
            <person name="Shao Z."/>
        </authorList>
    </citation>
    <scope>NUCLEOTIDE SEQUENCE [LARGE SCALE GENOMIC DNA]</scope>
    <source>
        <strain evidence="3 4">SA5d-4</strain>
    </source>
</reference>
<protein>
    <recommendedName>
        <fullName evidence="2">Peptidase S9 prolyl oligopeptidase catalytic domain-containing protein</fullName>
    </recommendedName>
</protein>
<evidence type="ECO:0000259" key="2">
    <source>
        <dbReference type="Pfam" id="PF00326"/>
    </source>
</evidence>
<dbReference type="InterPro" id="IPR001375">
    <property type="entry name" value="Peptidase_S9_cat"/>
</dbReference>
<dbReference type="GO" id="GO:0006508">
    <property type="term" value="P:proteolysis"/>
    <property type="evidence" value="ECO:0007669"/>
    <property type="project" value="InterPro"/>
</dbReference>
<dbReference type="GO" id="GO:0008236">
    <property type="term" value="F:serine-type peptidase activity"/>
    <property type="evidence" value="ECO:0007669"/>
    <property type="project" value="InterPro"/>
</dbReference>
<dbReference type="NCBIfam" id="NF007857">
    <property type="entry name" value="PRK10566.1"/>
    <property type="match status" value="1"/>
</dbReference>
<dbReference type="EMBL" id="NPIA01000001">
    <property type="protein sequence ID" value="OZM58239.1"/>
    <property type="molecule type" value="Genomic_DNA"/>
</dbReference>
<organism evidence="3 4">
    <name type="scientific">Lottiidibacillus patelloidae</name>
    <dbReference type="NCBI Taxonomy" id="2670334"/>
    <lineage>
        <taxon>Bacteria</taxon>
        <taxon>Bacillati</taxon>
        <taxon>Bacillota</taxon>
        <taxon>Bacilli</taxon>
        <taxon>Bacillales</taxon>
        <taxon>Bacillaceae</taxon>
        <taxon>Lottiidibacillus</taxon>
    </lineage>
</organism>
<evidence type="ECO:0000256" key="1">
    <source>
        <dbReference type="ARBA" id="ARBA00022801"/>
    </source>
</evidence>
<dbReference type="InterPro" id="IPR050261">
    <property type="entry name" value="FrsA_esterase"/>
</dbReference>
<feature type="domain" description="Peptidase S9 prolyl oligopeptidase catalytic" evidence="2">
    <location>
        <begin position="92"/>
        <end position="252"/>
    </location>
</feature>
<comment type="caution">
    <text evidence="3">The sequence shown here is derived from an EMBL/GenBank/DDBJ whole genome shotgun (WGS) entry which is preliminary data.</text>
</comment>
<sequence length="256" mass="29493">MITIVHEHINGNPILHVCKEELRNEKLPLVIFSHGFTSAKEHNLHFAYLLAEENMRVILPDAIHHGERENNISEKKRALSFWDIVINQISELYNIKEAYQMKNLILEDKIAIGGTSMGAIISLGALSQYKWIKAAISYMGTPYYQHFATAQLEQLQSDKQLSSEVNMNELALKVEQLAIFELTNKLDHVKPTPLFLWHGKKDNVVPFQYSEKLYETLQQKVDWKDNVTFVADEHSDHKVSRSALIQSINWLVNTLN</sequence>
<dbReference type="Gene3D" id="3.40.50.1820">
    <property type="entry name" value="alpha/beta hydrolase"/>
    <property type="match status" value="1"/>
</dbReference>
<evidence type="ECO:0000313" key="4">
    <source>
        <dbReference type="Proteomes" id="UP000217083"/>
    </source>
</evidence>
<keyword evidence="1" id="KW-0378">Hydrolase</keyword>
<dbReference type="RefSeq" id="WP_094920795.1">
    <property type="nucleotide sequence ID" value="NZ_NPIA01000001.1"/>
</dbReference>
<evidence type="ECO:0000313" key="3">
    <source>
        <dbReference type="EMBL" id="OZM58239.1"/>
    </source>
</evidence>
<proteinExistence type="predicted"/>
<dbReference type="PANTHER" id="PTHR22946:SF9">
    <property type="entry name" value="POLYKETIDE TRANSFERASE AF380"/>
    <property type="match status" value="1"/>
</dbReference>
<dbReference type="PANTHER" id="PTHR22946">
    <property type="entry name" value="DIENELACTONE HYDROLASE DOMAIN-CONTAINING PROTEIN-RELATED"/>
    <property type="match status" value="1"/>
</dbReference>
<gene>
    <name evidence="3" type="ORF">CIB95_01310</name>
</gene>
<keyword evidence="4" id="KW-1185">Reference proteome</keyword>
<dbReference type="Proteomes" id="UP000217083">
    <property type="component" value="Unassembled WGS sequence"/>
</dbReference>
<dbReference type="SUPFAM" id="SSF53474">
    <property type="entry name" value="alpha/beta-Hydrolases"/>
    <property type="match status" value="1"/>
</dbReference>